<organism evidence="1 2">
    <name type="scientific">Limibacillus halophilus</name>
    <dbReference type="NCBI Taxonomy" id="1579333"/>
    <lineage>
        <taxon>Bacteria</taxon>
        <taxon>Pseudomonadati</taxon>
        <taxon>Pseudomonadota</taxon>
        <taxon>Alphaproteobacteria</taxon>
        <taxon>Rhodospirillales</taxon>
        <taxon>Rhodovibrionaceae</taxon>
        <taxon>Limibacillus</taxon>
    </lineage>
</organism>
<dbReference type="Gene3D" id="1.20.5.810">
    <property type="entry name" value="AhpD-like"/>
    <property type="match status" value="1"/>
</dbReference>
<dbReference type="RefSeq" id="WP_183415363.1">
    <property type="nucleotide sequence ID" value="NZ_JACHXA010000002.1"/>
</dbReference>
<name>A0A839SRF6_9PROT</name>
<reference evidence="1 2" key="1">
    <citation type="submission" date="2020-08" db="EMBL/GenBank/DDBJ databases">
        <title>Genomic Encyclopedia of Type Strains, Phase III (KMG-III): the genomes of soil and plant-associated and newly described type strains.</title>
        <authorList>
            <person name="Whitman W."/>
        </authorList>
    </citation>
    <scope>NUCLEOTIDE SEQUENCE [LARGE SCALE GENOMIC DNA]</scope>
    <source>
        <strain evidence="1 2">CECT 8803</strain>
    </source>
</reference>
<dbReference type="Proteomes" id="UP000581135">
    <property type="component" value="Unassembled WGS sequence"/>
</dbReference>
<gene>
    <name evidence="1" type="ORF">FHR98_000821</name>
</gene>
<sequence length="195" mass="21611">MSFISVIPEEQATAATSQMYNRVRDSFGYLPNMVKAFSHRPEVMAGWNELLNSIKRNMDERRYELVTVAAALELRSSYCMLVHGSVLAERYYDTPQLQEILETPDASVLSAADEAIMEFARAVVRDASAITEEDVAGLRKHGLSDPEIFDIASAAAVRCFFSKTLDALGTLPDKAYNDLDPTLREALVVGRGIET</sequence>
<dbReference type="InterPro" id="IPR029032">
    <property type="entry name" value="AhpD-like"/>
</dbReference>
<dbReference type="Gene3D" id="1.20.1290.10">
    <property type="entry name" value="AhpD-like"/>
    <property type="match status" value="1"/>
</dbReference>
<accession>A0A839SRF6</accession>
<evidence type="ECO:0000313" key="2">
    <source>
        <dbReference type="Proteomes" id="UP000581135"/>
    </source>
</evidence>
<keyword evidence="2" id="KW-1185">Reference proteome</keyword>
<protein>
    <submittedName>
        <fullName evidence="1">Putative peroxidase-related enzyme</fullName>
    </submittedName>
</protein>
<dbReference type="GO" id="GO:0004601">
    <property type="term" value="F:peroxidase activity"/>
    <property type="evidence" value="ECO:0007669"/>
    <property type="project" value="UniProtKB-KW"/>
</dbReference>
<comment type="caution">
    <text evidence="1">The sequence shown here is derived from an EMBL/GenBank/DDBJ whole genome shotgun (WGS) entry which is preliminary data.</text>
</comment>
<dbReference type="PANTHER" id="PTHR35446:SF2">
    <property type="entry name" value="CARBOXYMUCONOLACTONE DECARBOXYLASE-LIKE DOMAIN-CONTAINING PROTEIN"/>
    <property type="match status" value="1"/>
</dbReference>
<dbReference type="AlphaFoldDB" id="A0A839SRF6"/>
<dbReference type="SUPFAM" id="SSF69118">
    <property type="entry name" value="AhpD-like"/>
    <property type="match status" value="1"/>
</dbReference>
<keyword evidence="1" id="KW-0575">Peroxidase</keyword>
<proteinExistence type="predicted"/>
<keyword evidence="1" id="KW-0560">Oxidoreductase</keyword>
<dbReference type="PANTHER" id="PTHR35446">
    <property type="entry name" value="SI:CH211-175M2.5"/>
    <property type="match status" value="1"/>
</dbReference>
<dbReference type="EMBL" id="JACHXA010000002">
    <property type="protein sequence ID" value="MBB3064549.1"/>
    <property type="molecule type" value="Genomic_DNA"/>
</dbReference>
<evidence type="ECO:0000313" key="1">
    <source>
        <dbReference type="EMBL" id="MBB3064549.1"/>
    </source>
</evidence>